<dbReference type="OrthoDB" id="5419617at2759"/>
<dbReference type="HOGENOM" id="CLU_194955_1_0_1"/>
<protein>
    <submittedName>
        <fullName evidence="1">Uncharacterized protein</fullName>
    </submittedName>
</protein>
<dbReference type="Proteomes" id="UP000000305">
    <property type="component" value="Unassembled WGS sequence"/>
</dbReference>
<reference evidence="1 2" key="1">
    <citation type="journal article" date="2011" name="Science">
        <title>The ecoresponsive genome of Daphnia pulex.</title>
        <authorList>
            <person name="Colbourne J.K."/>
            <person name="Pfrender M.E."/>
            <person name="Gilbert D."/>
            <person name="Thomas W.K."/>
            <person name="Tucker A."/>
            <person name="Oakley T.H."/>
            <person name="Tokishita S."/>
            <person name="Aerts A."/>
            <person name="Arnold G.J."/>
            <person name="Basu M.K."/>
            <person name="Bauer D.J."/>
            <person name="Caceres C.E."/>
            <person name="Carmel L."/>
            <person name="Casola C."/>
            <person name="Choi J.H."/>
            <person name="Detter J.C."/>
            <person name="Dong Q."/>
            <person name="Dusheyko S."/>
            <person name="Eads B.D."/>
            <person name="Frohlich T."/>
            <person name="Geiler-Samerotte K.A."/>
            <person name="Gerlach D."/>
            <person name="Hatcher P."/>
            <person name="Jogdeo S."/>
            <person name="Krijgsveld J."/>
            <person name="Kriventseva E.V."/>
            <person name="Kultz D."/>
            <person name="Laforsch C."/>
            <person name="Lindquist E."/>
            <person name="Lopez J."/>
            <person name="Manak J.R."/>
            <person name="Muller J."/>
            <person name="Pangilinan J."/>
            <person name="Patwardhan R.P."/>
            <person name="Pitluck S."/>
            <person name="Pritham E.J."/>
            <person name="Rechtsteiner A."/>
            <person name="Rho M."/>
            <person name="Rogozin I.B."/>
            <person name="Sakarya O."/>
            <person name="Salamov A."/>
            <person name="Schaack S."/>
            <person name="Shapiro H."/>
            <person name="Shiga Y."/>
            <person name="Skalitzky C."/>
            <person name="Smith Z."/>
            <person name="Souvorov A."/>
            <person name="Sung W."/>
            <person name="Tang Z."/>
            <person name="Tsuchiya D."/>
            <person name="Tu H."/>
            <person name="Vos H."/>
            <person name="Wang M."/>
            <person name="Wolf Y.I."/>
            <person name="Yamagata H."/>
            <person name="Yamada T."/>
            <person name="Ye Y."/>
            <person name="Shaw J.R."/>
            <person name="Andrews J."/>
            <person name="Crease T.J."/>
            <person name="Tang H."/>
            <person name="Lucas S.M."/>
            <person name="Robertson H.M."/>
            <person name="Bork P."/>
            <person name="Koonin E.V."/>
            <person name="Zdobnov E.M."/>
            <person name="Grigoriev I.V."/>
            <person name="Lynch M."/>
            <person name="Boore J.L."/>
        </authorList>
    </citation>
    <scope>NUCLEOTIDE SEQUENCE [LARGE SCALE GENOMIC DNA]</scope>
</reference>
<evidence type="ECO:0000313" key="1">
    <source>
        <dbReference type="EMBL" id="EFX75199.1"/>
    </source>
</evidence>
<gene>
    <name evidence="1" type="ORF">DAPPUDRAFT_250764</name>
</gene>
<dbReference type="KEGG" id="dpx:DAPPUDRAFT_250764"/>
<name>E9GZ87_DAPPU</name>
<proteinExistence type="predicted"/>
<organism evidence="1 2">
    <name type="scientific">Daphnia pulex</name>
    <name type="common">Water flea</name>
    <dbReference type="NCBI Taxonomy" id="6669"/>
    <lineage>
        <taxon>Eukaryota</taxon>
        <taxon>Metazoa</taxon>
        <taxon>Ecdysozoa</taxon>
        <taxon>Arthropoda</taxon>
        <taxon>Crustacea</taxon>
        <taxon>Branchiopoda</taxon>
        <taxon>Diplostraca</taxon>
        <taxon>Cladocera</taxon>
        <taxon>Anomopoda</taxon>
        <taxon>Daphniidae</taxon>
        <taxon>Daphnia</taxon>
    </lineage>
</organism>
<dbReference type="InParanoid" id="E9GZ87"/>
<accession>E9GZ87</accession>
<sequence>MISGHAPLNYHLHRIGKAQSPMCSCNLAEESTWYFIFDCFNHNVPRSAFKSTICN</sequence>
<dbReference type="EMBL" id="GL732577">
    <property type="protein sequence ID" value="EFX75199.1"/>
    <property type="molecule type" value="Genomic_DNA"/>
</dbReference>
<keyword evidence="2" id="KW-1185">Reference proteome</keyword>
<evidence type="ECO:0000313" key="2">
    <source>
        <dbReference type="Proteomes" id="UP000000305"/>
    </source>
</evidence>
<dbReference type="AlphaFoldDB" id="E9GZ87"/>